<organism evidence="9 10">
    <name type="scientific">candidate division WWE3 bacterium</name>
    <dbReference type="NCBI Taxonomy" id="2053526"/>
    <lineage>
        <taxon>Bacteria</taxon>
        <taxon>Katanobacteria</taxon>
    </lineage>
</organism>
<evidence type="ECO:0000256" key="3">
    <source>
        <dbReference type="ARBA" id="ARBA00022989"/>
    </source>
</evidence>
<dbReference type="PROSITE" id="PS50005">
    <property type="entry name" value="TPR"/>
    <property type="match status" value="1"/>
</dbReference>
<dbReference type="Gene3D" id="1.25.40.10">
    <property type="entry name" value="Tetratricopeptide repeat domain"/>
    <property type="match status" value="1"/>
</dbReference>
<feature type="transmembrane region" description="Helical" evidence="7">
    <location>
        <begin position="406"/>
        <end position="422"/>
    </location>
</feature>
<dbReference type="SUPFAM" id="SSF48452">
    <property type="entry name" value="TPR-like"/>
    <property type="match status" value="1"/>
</dbReference>
<dbReference type="EMBL" id="JAAZNL010000012">
    <property type="protein sequence ID" value="NMB69802.1"/>
    <property type="molecule type" value="Genomic_DNA"/>
</dbReference>
<dbReference type="PANTHER" id="PTHR37422:SF13">
    <property type="entry name" value="LIPOPOLYSACCHARIDE BIOSYNTHESIS PROTEIN PA4999-RELATED"/>
    <property type="match status" value="1"/>
</dbReference>
<evidence type="ECO:0000256" key="2">
    <source>
        <dbReference type="ARBA" id="ARBA00022692"/>
    </source>
</evidence>
<dbReference type="AlphaFoldDB" id="A0A7X9HGQ3"/>
<dbReference type="InterPro" id="IPR051533">
    <property type="entry name" value="WaaL-like"/>
</dbReference>
<feature type="transmembrane region" description="Helical" evidence="7">
    <location>
        <begin position="342"/>
        <end position="360"/>
    </location>
</feature>
<feature type="region of interest" description="Disordered" evidence="6">
    <location>
        <begin position="691"/>
        <end position="756"/>
    </location>
</feature>
<sequence length="756" mass="82690">MNSNNQNLYIVEKISKLIPILLSFLMPVFFLSITSEFFEFNKFALLLIGTLLLSVMWVIKLISGQKIELTKSSVDLSLIVLTIVMALSTIFSLNKSVSIYGSQGRWFPGLFPMLGFLFYYYLAAPVLKETKTLKMAFYALIAGSSVSTIVAILSYFNVYIGSADFMSIPNFTLVGSTTSALILAAVAMVGALAALAYEQNIPSKMLLVTSILLNFFYVALTGSMVGWAILAVGAVCLFVMIDFRGYSTNRSTSMILVGAMLAIVLLNVVPNTKNALKNPNMAAEITLPFNDSWIVATSTIRDYPLLATGPSTFYLNYSRYRPVSVNNTPVWNVRFDKPHDELLNSMATLGIVGLAAVLYFASRVAKFAWSAKNIQDESGLVRVISVSLLATLPVFLFTYATVINTFVLFQLLIMAIAAHAVTKEAAKGAELIEINFASIAAVTTIGEAGAIKREYFHYVAAAPMLLIAAYAGFLFYKSYAAEFYIRKSVIAAQSNNGSKIYEYQSKAINLNPRRDTYHVAYAQTNLALANALASKENLTDEDKTTIQTLIAQSIRSSRVATEVLNPLNVVNWQTRALIYRSILGVADNAAEWAIASYNTAIQLDPSNPALRLDIGGIYFAQQDYLSAANYFRQATSLKADYANAHYNFAQALIKLNDPANAKRELEITKTLVAQGSPDYQKVEQDLASLSQKPTVAGAQNTKPTVEQLTGQTTNGQTLPQEPLTKPVETQNNGTQNLNLQDLPQGSQVGATQPAQQ</sequence>
<comment type="subcellular location">
    <subcellularLocation>
        <location evidence="1">Membrane</location>
        <topology evidence="1">Multi-pass membrane protein</topology>
    </subcellularLocation>
</comment>
<feature type="transmembrane region" description="Helical" evidence="7">
    <location>
        <begin position="215"/>
        <end position="241"/>
    </location>
</feature>
<reference evidence="9 10" key="1">
    <citation type="journal article" date="2020" name="Biotechnol. Biofuels">
        <title>New insights from the biogas microbiome by comprehensive genome-resolved metagenomics of nearly 1600 species originating from multiple anaerobic digesters.</title>
        <authorList>
            <person name="Campanaro S."/>
            <person name="Treu L."/>
            <person name="Rodriguez-R L.M."/>
            <person name="Kovalovszki A."/>
            <person name="Ziels R.M."/>
            <person name="Maus I."/>
            <person name="Zhu X."/>
            <person name="Kougias P.G."/>
            <person name="Basile A."/>
            <person name="Luo G."/>
            <person name="Schluter A."/>
            <person name="Konstantinidis K.T."/>
            <person name="Angelidaki I."/>
        </authorList>
    </citation>
    <scope>NUCLEOTIDE SEQUENCE [LARGE SCALE GENOMIC DNA]</scope>
    <source>
        <strain evidence="9">AS27yjCOA_165</strain>
    </source>
</reference>
<protein>
    <submittedName>
        <fullName evidence="9">Tetratricopeptide repeat protein</fullName>
    </submittedName>
</protein>
<dbReference type="Pfam" id="PF14559">
    <property type="entry name" value="TPR_19"/>
    <property type="match status" value="1"/>
</dbReference>
<dbReference type="Pfam" id="PF04932">
    <property type="entry name" value="Wzy_C"/>
    <property type="match status" value="1"/>
</dbReference>
<dbReference type="Proteomes" id="UP000526033">
    <property type="component" value="Unassembled WGS sequence"/>
</dbReference>
<feature type="compositionally biased region" description="Low complexity" evidence="6">
    <location>
        <begin position="707"/>
        <end position="720"/>
    </location>
</feature>
<evidence type="ECO:0000256" key="7">
    <source>
        <dbReference type="SAM" id="Phobius"/>
    </source>
</evidence>
<evidence type="ECO:0000313" key="9">
    <source>
        <dbReference type="EMBL" id="NMB69802.1"/>
    </source>
</evidence>
<dbReference type="GO" id="GO:0016020">
    <property type="term" value="C:membrane"/>
    <property type="evidence" value="ECO:0007669"/>
    <property type="project" value="UniProtKB-SubCell"/>
</dbReference>
<feature type="transmembrane region" description="Helical" evidence="7">
    <location>
        <begin position="14"/>
        <end position="31"/>
    </location>
</feature>
<evidence type="ECO:0000256" key="4">
    <source>
        <dbReference type="ARBA" id="ARBA00023136"/>
    </source>
</evidence>
<dbReference type="PANTHER" id="PTHR37422">
    <property type="entry name" value="TEICHURONIC ACID BIOSYNTHESIS PROTEIN TUAE"/>
    <property type="match status" value="1"/>
</dbReference>
<name>A0A7X9HGQ3_UNCKA</name>
<gene>
    <name evidence="9" type="ORF">GYA27_01185</name>
</gene>
<feature type="compositionally biased region" description="Low complexity" evidence="6">
    <location>
        <begin position="729"/>
        <end position="740"/>
    </location>
</feature>
<evidence type="ECO:0000256" key="5">
    <source>
        <dbReference type="PROSITE-ProRule" id="PRU00339"/>
    </source>
</evidence>
<feature type="domain" description="O-antigen ligase-related" evidence="8">
    <location>
        <begin position="211"/>
        <end position="357"/>
    </location>
</feature>
<feature type="transmembrane region" description="Helical" evidence="7">
    <location>
        <begin position="457"/>
        <end position="476"/>
    </location>
</feature>
<evidence type="ECO:0000256" key="1">
    <source>
        <dbReference type="ARBA" id="ARBA00004141"/>
    </source>
</evidence>
<evidence type="ECO:0000259" key="8">
    <source>
        <dbReference type="Pfam" id="PF04932"/>
    </source>
</evidence>
<keyword evidence="4 7" id="KW-0472">Membrane</keyword>
<keyword evidence="2 7" id="KW-0812">Transmembrane</keyword>
<feature type="transmembrane region" description="Helical" evidence="7">
    <location>
        <begin position="135"/>
        <end position="159"/>
    </location>
</feature>
<comment type="caution">
    <text evidence="9">The sequence shown here is derived from an EMBL/GenBank/DDBJ whole genome shotgun (WGS) entry which is preliminary data.</text>
</comment>
<feature type="transmembrane region" description="Helical" evidence="7">
    <location>
        <begin position="74"/>
        <end position="94"/>
    </location>
</feature>
<feature type="transmembrane region" description="Helical" evidence="7">
    <location>
        <begin position="106"/>
        <end position="123"/>
    </location>
</feature>
<keyword evidence="5" id="KW-0802">TPR repeat</keyword>
<dbReference type="InterPro" id="IPR007016">
    <property type="entry name" value="O-antigen_ligase-rel_domated"/>
</dbReference>
<dbReference type="InterPro" id="IPR019734">
    <property type="entry name" value="TPR_rpt"/>
</dbReference>
<feature type="compositionally biased region" description="Polar residues" evidence="6">
    <location>
        <begin position="691"/>
        <end position="706"/>
    </location>
</feature>
<proteinExistence type="predicted"/>
<evidence type="ECO:0000256" key="6">
    <source>
        <dbReference type="SAM" id="MobiDB-lite"/>
    </source>
</evidence>
<feature type="compositionally biased region" description="Polar residues" evidence="6">
    <location>
        <begin position="741"/>
        <end position="756"/>
    </location>
</feature>
<feature type="repeat" description="TPR" evidence="5">
    <location>
        <begin position="608"/>
        <end position="641"/>
    </location>
</feature>
<feature type="transmembrane region" description="Helical" evidence="7">
    <location>
        <begin position="43"/>
        <end position="62"/>
    </location>
</feature>
<feature type="transmembrane region" description="Helical" evidence="7">
    <location>
        <begin position="171"/>
        <end position="195"/>
    </location>
</feature>
<accession>A0A7X9HGQ3</accession>
<evidence type="ECO:0000313" key="10">
    <source>
        <dbReference type="Proteomes" id="UP000526033"/>
    </source>
</evidence>
<keyword evidence="3 7" id="KW-1133">Transmembrane helix</keyword>
<dbReference type="InterPro" id="IPR011990">
    <property type="entry name" value="TPR-like_helical_dom_sf"/>
</dbReference>
<feature type="transmembrane region" description="Helical" evidence="7">
    <location>
        <begin position="253"/>
        <end position="270"/>
    </location>
</feature>